<organism evidence="9 10">
    <name type="scientific">Momordica charantia</name>
    <name type="common">Bitter gourd</name>
    <name type="synonym">Balsam pear</name>
    <dbReference type="NCBI Taxonomy" id="3673"/>
    <lineage>
        <taxon>Eukaryota</taxon>
        <taxon>Viridiplantae</taxon>
        <taxon>Streptophyta</taxon>
        <taxon>Embryophyta</taxon>
        <taxon>Tracheophyta</taxon>
        <taxon>Spermatophyta</taxon>
        <taxon>Magnoliopsida</taxon>
        <taxon>eudicotyledons</taxon>
        <taxon>Gunneridae</taxon>
        <taxon>Pentapetalae</taxon>
        <taxon>rosids</taxon>
        <taxon>fabids</taxon>
        <taxon>Cucurbitales</taxon>
        <taxon>Cucurbitaceae</taxon>
        <taxon>Momordiceae</taxon>
        <taxon>Momordica</taxon>
    </lineage>
</organism>
<dbReference type="InterPro" id="IPR050652">
    <property type="entry name" value="AN1_A20_ZnFinger"/>
</dbReference>
<gene>
    <name evidence="10" type="primary">LOC111005914</name>
</gene>
<dbReference type="GeneID" id="111005914"/>
<dbReference type="InterPro" id="IPR000058">
    <property type="entry name" value="Znf_AN1"/>
</dbReference>
<evidence type="ECO:0000256" key="4">
    <source>
        <dbReference type="ARBA" id="ARBA00022833"/>
    </source>
</evidence>
<feature type="compositionally biased region" description="Low complexity" evidence="6">
    <location>
        <begin position="58"/>
        <end position="68"/>
    </location>
</feature>
<name>A0A6J1BUP2_MOMCH</name>
<keyword evidence="3 5" id="KW-0863">Zinc-finger</keyword>
<dbReference type="Pfam" id="PF01428">
    <property type="entry name" value="zf-AN1"/>
    <property type="match status" value="1"/>
</dbReference>
<dbReference type="Gene3D" id="4.10.1110.10">
    <property type="entry name" value="AN1-like Zinc finger"/>
    <property type="match status" value="1"/>
</dbReference>
<evidence type="ECO:0000256" key="3">
    <source>
        <dbReference type="ARBA" id="ARBA00022771"/>
    </source>
</evidence>
<feature type="domain" description="A20-type" evidence="7">
    <location>
        <begin position="10"/>
        <end position="44"/>
    </location>
</feature>
<dbReference type="Pfam" id="PF01754">
    <property type="entry name" value="zf-A20"/>
    <property type="match status" value="1"/>
</dbReference>
<dbReference type="GO" id="GO:0008270">
    <property type="term" value="F:zinc ion binding"/>
    <property type="evidence" value="ECO:0007669"/>
    <property type="project" value="UniProtKB-KW"/>
</dbReference>
<evidence type="ECO:0000256" key="2">
    <source>
        <dbReference type="ARBA" id="ARBA00022723"/>
    </source>
</evidence>
<comment type="function">
    <text evidence="1">May be involved in environmental stress response.</text>
</comment>
<dbReference type="SMART" id="SM00154">
    <property type="entry name" value="ZnF_AN1"/>
    <property type="match status" value="1"/>
</dbReference>
<protein>
    <submittedName>
        <fullName evidence="10">Zinc finger A20 and AN1 domain-containing stress-associated protein 6</fullName>
    </submittedName>
</protein>
<keyword evidence="2" id="KW-0479">Metal-binding</keyword>
<reference evidence="10" key="1">
    <citation type="submission" date="2025-08" db="UniProtKB">
        <authorList>
            <consortium name="RefSeq"/>
        </authorList>
    </citation>
    <scope>IDENTIFICATION</scope>
    <source>
        <strain evidence="10">OHB3-1</strain>
    </source>
</reference>
<dbReference type="InterPro" id="IPR002653">
    <property type="entry name" value="Znf_A20"/>
</dbReference>
<accession>A0A6J1BUP2</accession>
<sequence>MAEEHRCQAPEGHRFCANNCGFFGSPATMDLCSKCYRDYRLKEQEQASTKSTIEAALSASSPSPSSSPIDPPPVSPVIALTSPETATDLTVPPVAAAGSEAANQPNPNPNPNPTRCSSCRKKVGLTGFRCRCGTTFCGVHRYPEKHGCTFDFKSIGREEIARANPVVKADKLERI</sequence>
<dbReference type="SUPFAM" id="SSF57716">
    <property type="entry name" value="Glucocorticoid receptor-like (DNA-binding domain)"/>
    <property type="match status" value="1"/>
</dbReference>
<evidence type="ECO:0000313" key="9">
    <source>
        <dbReference type="Proteomes" id="UP000504603"/>
    </source>
</evidence>
<dbReference type="PROSITE" id="PS51036">
    <property type="entry name" value="ZF_A20"/>
    <property type="match status" value="1"/>
</dbReference>
<dbReference type="FunFam" id="4.10.1110.10:FF:000001">
    <property type="entry name" value="Zinc finger AN1-type containing 6"/>
    <property type="match status" value="1"/>
</dbReference>
<keyword evidence="9" id="KW-1185">Reference proteome</keyword>
<dbReference type="RefSeq" id="XP_022133301.1">
    <property type="nucleotide sequence ID" value="XM_022277609.1"/>
</dbReference>
<dbReference type="PANTHER" id="PTHR10634">
    <property type="entry name" value="AN1-TYPE ZINC FINGER PROTEIN"/>
    <property type="match status" value="1"/>
</dbReference>
<feature type="domain" description="AN1-type" evidence="8">
    <location>
        <begin position="110"/>
        <end position="156"/>
    </location>
</feature>
<feature type="region of interest" description="Disordered" evidence="6">
    <location>
        <begin position="46"/>
        <end position="115"/>
    </location>
</feature>
<dbReference type="GO" id="GO:0003677">
    <property type="term" value="F:DNA binding"/>
    <property type="evidence" value="ECO:0007669"/>
    <property type="project" value="InterPro"/>
</dbReference>
<evidence type="ECO:0000259" key="8">
    <source>
        <dbReference type="PROSITE" id="PS51039"/>
    </source>
</evidence>
<dbReference type="PROSITE" id="PS51039">
    <property type="entry name" value="ZF_AN1"/>
    <property type="match status" value="1"/>
</dbReference>
<dbReference type="KEGG" id="mcha:111005914"/>
<dbReference type="AlphaFoldDB" id="A0A6J1BUP2"/>
<dbReference type="OrthoDB" id="428577at2759"/>
<dbReference type="SUPFAM" id="SSF118310">
    <property type="entry name" value="AN1-like Zinc finger"/>
    <property type="match status" value="1"/>
</dbReference>
<dbReference type="SMART" id="SM00259">
    <property type="entry name" value="ZnF_A20"/>
    <property type="match status" value="1"/>
</dbReference>
<dbReference type="PANTHER" id="PTHR10634:SF67">
    <property type="entry name" value="AN1-TYPE ZINC FINGER PROTEIN 3"/>
    <property type="match status" value="1"/>
</dbReference>
<evidence type="ECO:0000313" key="10">
    <source>
        <dbReference type="RefSeq" id="XP_022133301.1"/>
    </source>
</evidence>
<dbReference type="Gene3D" id="1.20.5.4770">
    <property type="match status" value="1"/>
</dbReference>
<keyword evidence="4" id="KW-0862">Zinc</keyword>
<evidence type="ECO:0000256" key="1">
    <source>
        <dbReference type="ARBA" id="ARBA00003732"/>
    </source>
</evidence>
<evidence type="ECO:0000256" key="5">
    <source>
        <dbReference type="PROSITE-ProRule" id="PRU00449"/>
    </source>
</evidence>
<proteinExistence type="predicted"/>
<dbReference type="InterPro" id="IPR035896">
    <property type="entry name" value="AN1-like_Znf"/>
</dbReference>
<evidence type="ECO:0000256" key="6">
    <source>
        <dbReference type="SAM" id="MobiDB-lite"/>
    </source>
</evidence>
<dbReference type="Proteomes" id="UP000504603">
    <property type="component" value="Unplaced"/>
</dbReference>
<evidence type="ECO:0000259" key="7">
    <source>
        <dbReference type="PROSITE" id="PS51036"/>
    </source>
</evidence>